<organism evidence="1 2">
    <name type="scientific">Collybia nuda</name>
    <dbReference type="NCBI Taxonomy" id="64659"/>
    <lineage>
        <taxon>Eukaryota</taxon>
        <taxon>Fungi</taxon>
        <taxon>Dikarya</taxon>
        <taxon>Basidiomycota</taxon>
        <taxon>Agaricomycotina</taxon>
        <taxon>Agaricomycetes</taxon>
        <taxon>Agaricomycetidae</taxon>
        <taxon>Agaricales</taxon>
        <taxon>Tricholomatineae</taxon>
        <taxon>Clitocybaceae</taxon>
        <taxon>Collybia</taxon>
    </lineage>
</organism>
<dbReference type="Proteomes" id="UP000807353">
    <property type="component" value="Unassembled WGS sequence"/>
</dbReference>
<accession>A0A9P5Y793</accession>
<sequence>MSRGDRAAASGNLSTSMRDNYREFGVSEYYKKVGSTYRNPHFPGVRLCLFTWLNKWWQMEYDGIKKHEKLSIFDMACGIGEVTLACLEWQRTGRNFYCSLTEQHGNAQSKYQGQSITVHQRESDTTPPALGSDFPQLHVTAADPFTSAAYYNRTALPCSPLSFKDISEGALPPLASSESPVGESSLYGSNDERGVLSRSNPPIEMVICSFALHLVESPSELFSLLWELSLKARWLVVLAPHKRPEIKEGWGWSKWNVDAWQGSRMQDNIGELLHDRPVVLNIQEALKLNDCFGLGYVVVCIKA</sequence>
<dbReference type="EMBL" id="MU150266">
    <property type="protein sequence ID" value="KAF9463016.1"/>
    <property type="molecule type" value="Genomic_DNA"/>
</dbReference>
<dbReference type="AlphaFoldDB" id="A0A9P5Y793"/>
<evidence type="ECO:0000313" key="1">
    <source>
        <dbReference type="EMBL" id="KAF9463016.1"/>
    </source>
</evidence>
<name>A0A9P5Y793_9AGAR</name>
<evidence type="ECO:0000313" key="2">
    <source>
        <dbReference type="Proteomes" id="UP000807353"/>
    </source>
</evidence>
<dbReference type="OrthoDB" id="66144at2759"/>
<proteinExistence type="predicted"/>
<protein>
    <submittedName>
        <fullName evidence="1">Uncharacterized protein</fullName>
    </submittedName>
</protein>
<comment type="caution">
    <text evidence="1">The sequence shown here is derived from an EMBL/GenBank/DDBJ whole genome shotgun (WGS) entry which is preliminary data.</text>
</comment>
<reference evidence="1" key="1">
    <citation type="submission" date="2020-11" db="EMBL/GenBank/DDBJ databases">
        <authorList>
            <consortium name="DOE Joint Genome Institute"/>
            <person name="Ahrendt S."/>
            <person name="Riley R."/>
            <person name="Andreopoulos W."/>
            <person name="Labutti K."/>
            <person name="Pangilinan J."/>
            <person name="Ruiz-Duenas F.J."/>
            <person name="Barrasa J.M."/>
            <person name="Sanchez-Garcia M."/>
            <person name="Camarero S."/>
            <person name="Miyauchi S."/>
            <person name="Serrano A."/>
            <person name="Linde D."/>
            <person name="Babiker R."/>
            <person name="Drula E."/>
            <person name="Ayuso-Fernandez I."/>
            <person name="Pacheco R."/>
            <person name="Padilla G."/>
            <person name="Ferreira P."/>
            <person name="Barriuso J."/>
            <person name="Kellner H."/>
            <person name="Castanera R."/>
            <person name="Alfaro M."/>
            <person name="Ramirez L."/>
            <person name="Pisabarro A.G."/>
            <person name="Kuo A."/>
            <person name="Tritt A."/>
            <person name="Lipzen A."/>
            <person name="He G."/>
            <person name="Yan M."/>
            <person name="Ng V."/>
            <person name="Cullen D."/>
            <person name="Martin F."/>
            <person name="Rosso M.-N."/>
            <person name="Henrissat B."/>
            <person name="Hibbett D."/>
            <person name="Martinez A.T."/>
            <person name="Grigoriev I.V."/>
        </authorList>
    </citation>
    <scope>NUCLEOTIDE SEQUENCE</scope>
    <source>
        <strain evidence="1">CBS 247.69</strain>
    </source>
</reference>
<keyword evidence="2" id="KW-1185">Reference proteome</keyword>
<gene>
    <name evidence="1" type="ORF">BDZ94DRAFT_1164780</name>
</gene>